<keyword evidence="7" id="KW-0966">Cell projection</keyword>
<keyword evidence="7" id="KW-0969">Cilium</keyword>
<dbReference type="GO" id="GO:0009425">
    <property type="term" value="C:bacterial-type flagellum basal body"/>
    <property type="evidence" value="ECO:0007669"/>
    <property type="project" value="UniProtKB-SubCell"/>
</dbReference>
<evidence type="ECO:0000256" key="1">
    <source>
        <dbReference type="ARBA" id="ARBA00022636"/>
    </source>
</evidence>
<dbReference type="Pfam" id="PF07317">
    <property type="entry name" value="PilZN"/>
    <property type="match status" value="1"/>
</dbReference>
<dbReference type="EMBL" id="LODL01000019">
    <property type="protein sequence ID" value="KXB30756.1"/>
    <property type="molecule type" value="Genomic_DNA"/>
</dbReference>
<evidence type="ECO:0000259" key="5">
    <source>
        <dbReference type="Pfam" id="PF07238"/>
    </source>
</evidence>
<evidence type="ECO:0000313" key="7">
    <source>
        <dbReference type="EMBL" id="KXB30756.1"/>
    </source>
</evidence>
<dbReference type="InterPro" id="IPR009875">
    <property type="entry name" value="PilZ_domain"/>
</dbReference>
<dbReference type="HAMAP" id="MF_01457">
    <property type="entry name" value="YcgR"/>
    <property type="match status" value="1"/>
</dbReference>
<keyword evidence="1 4" id="KW-0973">c-di-GMP</keyword>
<evidence type="ECO:0000259" key="6">
    <source>
        <dbReference type="Pfam" id="PF07317"/>
    </source>
</evidence>
<dbReference type="RefSeq" id="WP_066882556.1">
    <property type="nucleotide sequence ID" value="NZ_LODL01000019.1"/>
</dbReference>
<dbReference type="Pfam" id="PF07238">
    <property type="entry name" value="PilZ"/>
    <property type="match status" value="1"/>
</dbReference>
<keyword evidence="7" id="KW-0282">Flagellum</keyword>
<dbReference type="InterPro" id="IPR012349">
    <property type="entry name" value="Split_barrel_FMN-bd"/>
</dbReference>
<dbReference type="Gene3D" id="2.30.110.10">
    <property type="entry name" value="Electron Transport, Fmn-binding Protein, Chain A"/>
    <property type="match status" value="1"/>
</dbReference>
<dbReference type="Proteomes" id="UP000070186">
    <property type="component" value="Unassembled WGS sequence"/>
</dbReference>
<evidence type="ECO:0000313" key="8">
    <source>
        <dbReference type="Proteomes" id="UP000070186"/>
    </source>
</evidence>
<organism evidence="7 8">
    <name type="scientific">Dechloromonas denitrificans</name>
    <dbReference type="NCBI Taxonomy" id="281362"/>
    <lineage>
        <taxon>Bacteria</taxon>
        <taxon>Pseudomonadati</taxon>
        <taxon>Pseudomonadota</taxon>
        <taxon>Betaproteobacteria</taxon>
        <taxon>Rhodocyclales</taxon>
        <taxon>Azonexaceae</taxon>
        <taxon>Dechloromonas</taxon>
    </lineage>
</organism>
<evidence type="ECO:0000256" key="2">
    <source>
        <dbReference type="ARBA" id="ARBA00022741"/>
    </source>
</evidence>
<protein>
    <recommendedName>
        <fullName evidence="4">Flagellar brake protein YcgR</fullName>
    </recommendedName>
    <alternativeName>
        <fullName evidence="4">Cyclic di-GMP binding protein YcgR</fullName>
    </alternativeName>
</protein>
<keyword evidence="3 4" id="KW-0975">Bacterial flagellum</keyword>
<evidence type="ECO:0000256" key="4">
    <source>
        <dbReference type="HAMAP-Rule" id="MF_01457"/>
    </source>
</evidence>
<accession>A0A133XIP1</accession>
<keyword evidence="2 4" id="KW-0547">Nucleotide-binding</keyword>
<comment type="subcellular location">
    <subcellularLocation>
        <location evidence="4">Bacterial flagellum basal body</location>
    </subcellularLocation>
</comment>
<name>A0A133XIP1_9RHOO</name>
<dbReference type="GO" id="GO:0071973">
    <property type="term" value="P:bacterial-type flagellum-dependent cell motility"/>
    <property type="evidence" value="ECO:0007669"/>
    <property type="project" value="UniProtKB-UniRule"/>
</dbReference>
<sequence length="247" mass="27365">MSQIAQLSEAEIEERFHIAGRIPIQFMLLSFAKERDSFALQFNAGKESFLTTLLAVEPASGRLVFDCSGSSETNRRLLTSERTVFVGRPGGIQVQFSSGPAREINYEGGKAFAVDLPKTLVRLQRREYFRIETPRVKPLQCIASRPGSAALNLSAHDISVSGIGLSVASLPEGLQLGDELPSCRCKLPDDTNELSFAASVHHMTELEARSGSRHWRIGLAFKNLPAGAENRIQRYIARIERERHELS</sequence>
<dbReference type="Gene3D" id="2.40.10.220">
    <property type="entry name" value="predicted glycosyltransferase like domains"/>
    <property type="match status" value="1"/>
</dbReference>
<dbReference type="AlphaFoldDB" id="A0A133XIP1"/>
<keyword evidence="8" id="KW-1185">Reference proteome</keyword>
<reference evidence="7 8" key="1">
    <citation type="submission" date="2015-12" db="EMBL/GenBank/DDBJ databases">
        <title>Nitrous oxide reduction kinetics distinguish bacteria harboring typical versus atypical NosZ.</title>
        <authorList>
            <person name="Yoon S."/>
            <person name="Nissen S."/>
            <person name="Park D."/>
            <person name="Sanford R.A."/>
            <person name="Loeffler F.E."/>
        </authorList>
    </citation>
    <scope>NUCLEOTIDE SEQUENCE [LARGE SCALE GENOMIC DNA]</scope>
    <source>
        <strain evidence="7 8">ATCC BAA-841</strain>
    </source>
</reference>
<proteinExistence type="inferred from homology"/>
<feature type="domain" description="Type III secretion system flagellar brake protein YcgR PilZN" evidence="6">
    <location>
        <begin position="21"/>
        <end position="122"/>
    </location>
</feature>
<dbReference type="InterPro" id="IPR009926">
    <property type="entry name" value="T3SS_YcgR_PilZN"/>
</dbReference>
<comment type="caution">
    <text evidence="7">The sequence shown here is derived from an EMBL/GenBank/DDBJ whole genome shotgun (WGS) entry which is preliminary data.</text>
</comment>
<feature type="domain" description="PilZ" evidence="5">
    <location>
        <begin position="124"/>
        <end position="237"/>
    </location>
</feature>
<evidence type="ECO:0000256" key="3">
    <source>
        <dbReference type="ARBA" id="ARBA00023143"/>
    </source>
</evidence>
<dbReference type="STRING" id="281362.AT959_08465"/>
<comment type="subunit">
    <text evidence="4">Monomer. Interacts with the flagellar basal bodies.</text>
</comment>
<dbReference type="GO" id="GO:0071945">
    <property type="term" value="P:regulation of bacterial-type flagellum-dependent cell motility by regulation of motor speed"/>
    <property type="evidence" value="ECO:0007669"/>
    <property type="project" value="UniProtKB-UniRule"/>
</dbReference>
<dbReference type="GO" id="GO:0035438">
    <property type="term" value="F:cyclic-di-GMP binding"/>
    <property type="evidence" value="ECO:0007669"/>
    <property type="project" value="UniProtKB-UniRule"/>
</dbReference>
<gene>
    <name evidence="4" type="primary">ycgR</name>
    <name evidence="7" type="ORF">AT959_08465</name>
</gene>
<dbReference type="InterPro" id="IPR023787">
    <property type="entry name" value="T3SS_YcgR"/>
</dbReference>
<comment type="function">
    <text evidence="4">Acts as a flagellar brake, regulating swimming and swarming in a bis-(3'-5') cyclic diguanylic acid (c-di-GMP)-dependent manner. Binds 1 c-di-GMP dimer per subunit. Increasing levels of c-di-GMP lead to decreased motility.</text>
</comment>
<comment type="similarity">
    <text evidence="4">Belongs to the YcgR family.</text>
</comment>